<organism evidence="2 3">
    <name type="scientific">Saccharopolyspora shandongensis</name>
    <dbReference type="NCBI Taxonomy" id="418495"/>
    <lineage>
        <taxon>Bacteria</taxon>
        <taxon>Bacillati</taxon>
        <taxon>Actinomycetota</taxon>
        <taxon>Actinomycetes</taxon>
        <taxon>Pseudonocardiales</taxon>
        <taxon>Pseudonocardiaceae</taxon>
        <taxon>Saccharopolyspora</taxon>
    </lineage>
</organism>
<evidence type="ECO:0000313" key="3">
    <source>
        <dbReference type="Proteomes" id="UP000199529"/>
    </source>
</evidence>
<reference evidence="3" key="1">
    <citation type="submission" date="2016-10" db="EMBL/GenBank/DDBJ databases">
        <authorList>
            <person name="Varghese N."/>
            <person name="Submissions S."/>
        </authorList>
    </citation>
    <scope>NUCLEOTIDE SEQUENCE [LARGE SCALE GENOMIC DNA]</scope>
    <source>
        <strain evidence="3">CGMCC 4.3530</strain>
    </source>
</reference>
<accession>A0A1H3U7V2</accession>
<evidence type="ECO:0000313" key="2">
    <source>
        <dbReference type="EMBL" id="SDZ58544.1"/>
    </source>
</evidence>
<evidence type="ECO:0000256" key="1">
    <source>
        <dbReference type="SAM" id="SignalP"/>
    </source>
</evidence>
<name>A0A1H3U7V2_9PSEU</name>
<keyword evidence="3" id="KW-1185">Reference proteome</keyword>
<keyword evidence="1" id="KW-0732">Signal</keyword>
<sequence length="50" mass="5083">MIRRMKRKPLVALVTGLAAAALAIGGVSVVSAADASEHSSIQAGVIPPDW</sequence>
<feature type="signal peptide" evidence="1">
    <location>
        <begin position="1"/>
        <end position="32"/>
    </location>
</feature>
<gene>
    <name evidence="2" type="ORF">SAMN05216215_11166</name>
</gene>
<proteinExistence type="predicted"/>
<protein>
    <submittedName>
        <fullName evidence="2">Uncharacterized protein</fullName>
    </submittedName>
</protein>
<dbReference type="AlphaFoldDB" id="A0A1H3U7V2"/>
<dbReference type="Proteomes" id="UP000199529">
    <property type="component" value="Unassembled WGS sequence"/>
</dbReference>
<dbReference type="EMBL" id="FNOK01000116">
    <property type="protein sequence ID" value="SDZ58544.1"/>
    <property type="molecule type" value="Genomic_DNA"/>
</dbReference>
<dbReference type="STRING" id="418495.SAMN05216215_11166"/>
<feature type="chain" id="PRO_5011621868" evidence="1">
    <location>
        <begin position="33"/>
        <end position="50"/>
    </location>
</feature>